<name>A0ABX6UW38_9PAST</name>
<evidence type="ECO:0000256" key="2">
    <source>
        <dbReference type="ARBA" id="ARBA00022747"/>
    </source>
</evidence>
<comment type="similarity">
    <text evidence="1">Belongs to the type-I restriction system S methylase family.</text>
</comment>
<protein>
    <submittedName>
        <fullName evidence="5">Restriction endonuclease subunit S</fullName>
    </submittedName>
</protein>
<dbReference type="InterPro" id="IPR052021">
    <property type="entry name" value="Type-I_RS_S_subunit"/>
</dbReference>
<dbReference type="Proteomes" id="UP000663069">
    <property type="component" value="Chromosome"/>
</dbReference>
<evidence type="ECO:0000313" key="6">
    <source>
        <dbReference type="Proteomes" id="UP000663069"/>
    </source>
</evidence>
<accession>A0ABX6UW38</accession>
<evidence type="ECO:0000256" key="3">
    <source>
        <dbReference type="ARBA" id="ARBA00023125"/>
    </source>
</evidence>
<dbReference type="Pfam" id="PF01420">
    <property type="entry name" value="Methylase_S"/>
    <property type="match status" value="2"/>
</dbReference>
<dbReference type="InterPro" id="IPR000055">
    <property type="entry name" value="Restrct_endonuc_typeI_TRD"/>
</dbReference>
<gene>
    <name evidence="5" type="ORF">IHV77_10435</name>
</gene>
<reference evidence="5 6" key="1">
    <citation type="submission" date="2020-10" db="EMBL/GenBank/DDBJ databases">
        <title>Genome Sequencing of Rodentibacter spp. strain DSM111151.</title>
        <authorList>
            <person name="Benga L."/>
            <person name="Lautwein T."/>
        </authorList>
    </citation>
    <scope>NUCLEOTIDE SEQUENCE [LARGE SCALE GENOMIC DNA]</scope>
    <source>
        <strain evidence="5 6">DSM 111151</strain>
    </source>
</reference>
<keyword evidence="5" id="KW-0378">Hydrolase</keyword>
<evidence type="ECO:0000313" key="5">
    <source>
        <dbReference type="EMBL" id="QPB42305.1"/>
    </source>
</evidence>
<organism evidence="5 6">
    <name type="scientific">Rodentibacter haemolyticus</name>
    <dbReference type="NCBI Taxonomy" id="2778911"/>
    <lineage>
        <taxon>Bacteria</taxon>
        <taxon>Pseudomonadati</taxon>
        <taxon>Pseudomonadota</taxon>
        <taxon>Gammaproteobacteria</taxon>
        <taxon>Pasteurellales</taxon>
        <taxon>Pasteurellaceae</taxon>
        <taxon>Rodentibacter</taxon>
    </lineage>
</organism>
<dbReference type="GO" id="GO:0004519">
    <property type="term" value="F:endonuclease activity"/>
    <property type="evidence" value="ECO:0007669"/>
    <property type="project" value="UniProtKB-KW"/>
</dbReference>
<keyword evidence="6" id="KW-1185">Reference proteome</keyword>
<feature type="domain" description="Type I restriction modification DNA specificity" evidence="4">
    <location>
        <begin position="1"/>
        <end position="180"/>
    </location>
</feature>
<keyword evidence="3" id="KW-0238">DNA-binding</keyword>
<sequence>MSDWKIYKLGECGIFREGYVNPKRTVEEFFGGNVKWLRATDLNDNFIFDTSQTLSEIGFQSAGKSSILFKPNTIAVSKSGTIGRIGILQDYMCANRAIINIEVDKNKFDYRFIFYMLLVNRKDIENLAEGSVQKNLYISNLSKLEFLAPDLELQIKIANTLNNLDNKIRYNTQTNQTLEQIAQAIFKSWFIDFEPVKAKAQAIRNGKTEAEIRLATMQAISGKTPQELTALPPEQYHPLQQLADAMPSEIGEDGVPRGGEIVTLKECCNKIQNGGTPKRSNLPFWENGTIPWLSSGEVCNNPILVSSKEFITELGLQNSSAKLVKENSTLIALYASPTAGKCSFCAFETTSNQAVCSLEPKEYFRYFNYYYLKNKEEYFANQAVGSAQQNISKGIVENTEIFKPNIEILKYFDSCISSIMDKQVCNLRENILLSKTRDELLPKLLNGEVEV</sequence>
<keyword evidence="5" id="KW-0255">Endonuclease</keyword>
<dbReference type="EMBL" id="CP063056">
    <property type="protein sequence ID" value="QPB42305.1"/>
    <property type="molecule type" value="Genomic_DNA"/>
</dbReference>
<feature type="domain" description="Type I restriction modification DNA specificity" evidence="4">
    <location>
        <begin position="259"/>
        <end position="420"/>
    </location>
</feature>
<evidence type="ECO:0000256" key="1">
    <source>
        <dbReference type="ARBA" id="ARBA00010923"/>
    </source>
</evidence>
<dbReference type="PANTHER" id="PTHR30408">
    <property type="entry name" value="TYPE-1 RESTRICTION ENZYME ECOKI SPECIFICITY PROTEIN"/>
    <property type="match status" value="1"/>
</dbReference>
<proteinExistence type="inferred from homology"/>
<dbReference type="RefSeq" id="WP_194811887.1">
    <property type="nucleotide sequence ID" value="NZ_CP063056.1"/>
</dbReference>
<dbReference type="PANTHER" id="PTHR30408:SF13">
    <property type="entry name" value="TYPE I RESTRICTION ENZYME HINDI SPECIFICITY SUBUNIT"/>
    <property type="match status" value="1"/>
</dbReference>
<evidence type="ECO:0000259" key="4">
    <source>
        <dbReference type="Pfam" id="PF01420"/>
    </source>
</evidence>
<dbReference type="Gene3D" id="3.90.220.20">
    <property type="entry name" value="DNA methylase specificity domains"/>
    <property type="match status" value="2"/>
</dbReference>
<dbReference type="InterPro" id="IPR044946">
    <property type="entry name" value="Restrct_endonuc_typeI_TRD_sf"/>
</dbReference>
<dbReference type="SUPFAM" id="SSF116734">
    <property type="entry name" value="DNA methylase specificity domain"/>
    <property type="match status" value="2"/>
</dbReference>
<keyword evidence="2" id="KW-0680">Restriction system</keyword>
<keyword evidence="5" id="KW-0540">Nuclease</keyword>